<dbReference type="RefSeq" id="XP_001585610.1">
    <property type="nucleotide sequence ID" value="XM_001585560.1"/>
</dbReference>
<reference evidence="2" key="1">
    <citation type="journal article" date="2017" name="Genome Biol. Evol.">
        <title>The complete genome sequence of the phytopathogenic fungus Sclerotinia sclerotiorum reveals insights into the genome architecture of broad host range pathogens.</title>
        <authorList>
            <person name="Derbyshire M."/>
            <person name="Denton-Giles M."/>
            <person name="Hegedus D."/>
            <person name="Seifbarghy S."/>
            <person name="Rollins J."/>
            <person name="van Kan J."/>
            <person name="Seidl M.F."/>
            <person name="Faino L."/>
            <person name="Mbengue M."/>
            <person name="Navaud O."/>
            <person name="Raffaele S."/>
            <person name="Hammond-Kosack K."/>
            <person name="Heard S."/>
            <person name="Oliver R."/>
        </authorList>
    </citation>
    <scope>NUCLEOTIDE SEQUENCE [LARGE SCALE GENOMIC DNA]</scope>
    <source>
        <strain evidence="2">ATCC 18683 / 1980 / Ss-1</strain>
    </source>
</reference>
<dbReference type="EMBL" id="CP017828">
    <property type="protein sequence ID" value="APA15541.1"/>
    <property type="molecule type" value="Genomic_DNA"/>
</dbReference>
<dbReference type="OMA" id="WRELHIM"/>
<evidence type="ECO:0000313" key="1">
    <source>
        <dbReference type="EMBL" id="APA15541.1"/>
    </source>
</evidence>
<dbReference type="AlphaFoldDB" id="A0A1D9QKW9"/>
<sequence>MSEYYVPTSSSDWESLIEEPIICFNTDCNYPFGSACKDCAIEFEARAIAKEKVKRDAENRVDRAAAQKLMDMKYQVGRRSEDVSQRVADIVDDLQAIFAFTQPKPQEPGELTWRNLQIHGATPAPLKLMEQSMLSFGDPSSDNNHTDSKRLNSWLSKLLKRTLDGFLLNSPFTGGADAEDSKEVYCPYCSLSTGEGAWRELHIMKCKYAHDEAKKLEIAKEEWSKRRNC</sequence>
<dbReference type="OrthoDB" id="3541652at2759"/>
<accession>A0A1D9QKW9</accession>
<dbReference type="Proteomes" id="UP000177798">
    <property type="component" value="Chromosome 15"/>
</dbReference>
<protein>
    <submittedName>
        <fullName evidence="1">Uncharacterized protein</fullName>
    </submittedName>
</protein>
<name>A0A1D9QKW9_SCLS1</name>
<proteinExistence type="predicted"/>
<dbReference type="KEGG" id="ssl:SS1G_13494"/>
<gene>
    <name evidence="1" type="ORF">sscle_15g103110</name>
</gene>
<evidence type="ECO:0000313" key="2">
    <source>
        <dbReference type="Proteomes" id="UP000177798"/>
    </source>
</evidence>
<dbReference type="VEuPathDB" id="FungiDB:sscle_15g103110"/>
<organism evidence="1 2">
    <name type="scientific">Sclerotinia sclerotiorum (strain ATCC 18683 / 1980 / Ss-1)</name>
    <name type="common">White mold</name>
    <name type="synonym">Whetzelinia sclerotiorum</name>
    <dbReference type="NCBI Taxonomy" id="665079"/>
    <lineage>
        <taxon>Eukaryota</taxon>
        <taxon>Fungi</taxon>
        <taxon>Dikarya</taxon>
        <taxon>Ascomycota</taxon>
        <taxon>Pezizomycotina</taxon>
        <taxon>Leotiomycetes</taxon>
        <taxon>Helotiales</taxon>
        <taxon>Sclerotiniaceae</taxon>
        <taxon>Sclerotinia</taxon>
    </lineage>
</organism>